<keyword evidence="4" id="KW-1185">Reference proteome</keyword>
<evidence type="ECO:0000256" key="1">
    <source>
        <dbReference type="ARBA" id="ARBA00022729"/>
    </source>
</evidence>
<proteinExistence type="predicted"/>
<sequence length="658" mass="73463">MKKSIILAATLLASNIVNAQEVINFENAGLKVNKSEKVLKTKPDFTKFVSAKKQMPIFDASFNTYGTADKTASITPSNTIVADEWGQIKVVETGLVENYQIKYKYGAGANMTYKFLDANFNETKSFNISIPTTANHVTVINTMSKVDGVRRIMMFVHYFEGGSGPDYQKNAIWVVNENGEKLKEFDATSGKFLKSASGDLRILTSVEKDPSTTFTLHDTNYNVLKTETINTDLFYNYGGSPLSILKIKGEDKIVMAHYEKLFMDNDTFEVTPDNHLLVKIFDVNLNLEKTIPLDLTSIHPDSPYVFALGDFGTLPFNYRFEITDKTFNDDDALEIMYAIRYEDLINDNSWANYYVANEQGQRIKSLEKDIISTMEMTPIAGQDDQFGFIIGEGDFGSSIDTFNIQSWTDGFSFPANYNGQTLSANFNRIPNAGSFSYLAGLGQGKTIDNVAYGIINQYSKTGQLEKEIKLNIGTNPQMFFPVLNSETLSPTIYNNDNDVEFSYIHKHKFPTGTKLYNEFSVAKDYQTPIFSVKGDGAYGDIISSGFVRDETETDIKKLAMLYRNSTYDITTEFYDLPLATLATTDVAKNKAKIYYDDKSQVIGSLEKADKFEVYNAVGNLVSVASNTNKISAASFAKGLYIVKLTTNSVVTTSKVIVK</sequence>
<name>A0A1T5D392_9FLAO</name>
<dbReference type="InterPro" id="IPR026444">
    <property type="entry name" value="Secre_tail"/>
</dbReference>
<reference evidence="3 4" key="1">
    <citation type="submission" date="2017-02" db="EMBL/GenBank/DDBJ databases">
        <authorList>
            <person name="Peterson S.W."/>
        </authorList>
    </citation>
    <scope>NUCLEOTIDE SEQUENCE [LARGE SCALE GENOMIC DNA]</scope>
    <source>
        <strain evidence="3 4">DSM 22323</strain>
    </source>
</reference>
<dbReference type="NCBIfam" id="TIGR04183">
    <property type="entry name" value="Por_Secre_tail"/>
    <property type="match status" value="1"/>
</dbReference>
<feature type="chain" id="PRO_5012843520" evidence="2">
    <location>
        <begin position="20"/>
        <end position="658"/>
    </location>
</feature>
<evidence type="ECO:0000313" key="4">
    <source>
        <dbReference type="Proteomes" id="UP000191112"/>
    </source>
</evidence>
<dbReference type="EMBL" id="FUYZ01000001">
    <property type="protein sequence ID" value="SKB66106.1"/>
    <property type="molecule type" value="Genomic_DNA"/>
</dbReference>
<evidence type="ECO:0000313" key="3">
    <source>
        <dbReference type="EMBL" id="SKB66106.1"/>
    </source>
</evidence>
<gene>
    <name evidence="3" type="ORF">SAMN05660477_00562</name>
</gene>
<evidence type="ECO:0000256" key="2">
    <source>
        <dbReference type="SAM" id="SignalP"/>
    </source>
</evidence>
<protein>
    <submittedName>
        <fullName evidence="3">Por secretion system C-terminal sorting domain-containing protein</fullName>
    </submittedName>
</protein>
<feature type="signal peptide" evidence="2">
    <location>
        <begin position="1"/>
        <end position="19"/>
    </location>
</feature>
<accession>A0A1T5D392</accession>
<dbReference type="Proteomes" id="UP000191112">
    <property type="component" value="Unassembled WGS sequence"/>
</dbReference>
<dbReference type="OrthoDB" id="1447653at2"/>
<organism evidence="3 4">
    <name type="scientific">Soonwooa buanensis</name>
    <dbReference type="NCBI Taxonomy" id="619805"/>
    <lineage>
        <taxon>Bacteria</taxon>
        <taxon>Pseudomonadati</taxon>
        <taxon>Bacteroidota</taxon>
        <taxon>Flavobacteriia</taxon>
        <taxon>Flavobacteriales</taxon>
        <taxon>Weeksellaceae</taxon>
        <taxon>Chryseobacterium group</taxon>
        <taxon>Soonwooa</taxon>
    </lineage>
</organism>
<dbReference type="STRING" id="619805.SAMN05660477_00562"/>
<dbReference type="AlphaFoldDB" id="A0A1T5D392"/>
<keyword evidence="1 2" id="KW-0732">Signal</keyword>
<dbReference type="RefSeq" id="WP_079665827.1">
    <property type="nucleotide sequence ID" value="NZ_FUYZ01000001.1"/>
</dbReference>